<accession>A0AA91DMG2</accession>
<comment type="caution">
    <text evidence="1">The sequence shown here is derived from an EMBL/GenBank/DDBJ whole genome shotgun (WGS) entry which is preliminary data.</text>
</comment>
<dbReference type="EMBL" id="LVHG01000053">
    <property type="protein sequence ID" value="OAK62068.1"/>
    <property type="molecule type" value="Genomic_DNA"/>
</dbReference>
<dbReference type="Gene3D" id="3.30.460.10">
    <property type="entry name" value="Beta Polymerase, domain 2"/>
    <property type="match status" value="1"/>
</dbReference>
<proteinExistence type="predicted"/>
<reference evidence="1 2" key="1">
    <citation type="submission" date="2016-03" db="EMBL/GenBank/DDBJ databases">
        <title>Genome sequence of Variovorax paradoxus KB5.</title>
        <authorList>
            <person name="Jeong H."/>
            <person name="Hong C.E."/>
            <person name="Jo S.H."/>
            <person name="Park J.M."/>
        </authorList>
    </citation>
    <scope>NUCLEOTIDE SEQUENCE [LARGE SCALE GENOMIC DNA]</scope>
    <source>
        <strain evidence="1 2">KB5</strain>
    </source>
</reference>
<dbReference type="Proteomes" id="UP000077852">
    <property type="component" value="Unassembled WGS sequence"/>
</dbReference>
<sequence>MTADQYLYEILGREAVDMGPQSPILSVLGTLNPLLWRWAGNRLHSVTPSGSFAKGTPNRSGTDIDLFISLSQETTETLREVYENLFSFIRANGYAPKRQNVSINIRVSAAYDVDLVPAKRQNMMNFDHSLYRRRADTWTKTNVQTHINHVRAGGRQSETRILKLWRTQKGLELPSFYLELTTIDALRGYNGTLSQNVWRVFQYLSSSFVGARVVDPANTNNIISDDLTAAEKNQVKAAADRALLANSWEEIVR</sequence>
<name>A0AA91DMG2_VARPD</name>
<evidence type="ECO:0000313" key="2">
    <source>
        <dbReference type="Proteomes" id="UP000077852"/>
    </source>
</evidence>
<dbReference type="InterPro" id="IPR043519">
    <property type="entry name" value="NT_sf"/>
</dbReference>
<organism evidence="1 2">
    <name type="scientific">Variovorax paradoxus</name>
    <dbReference type="NCBI Taxonomy" id="34073"/>
    <lineage>
        <taxon>Bacteria</taxon>
        <taxon>Pseudomonadati</taxon>
        <taxon>Pseudomonadota</taxon>
        <taxon>Betaproteobacteria</taxon>
        <taxon>Burkholderiales</taxon>
        <taxon>Comamonadaceae</taxon>
        <taxon>Variovorax</taxon>
    </lineage>
</organism>
<dbReference type="AlphaFoldDB" id="A0AA91DMG2"/>
<evidence type="ECO:0000313" key="1">
    <source>
        <dbReference type="EMBL" id="OAK62068.1"/>
    </source>
</evidence>
<gene>
    <name evidence="1" type="ORF">A3K87_19475</name>
</gene>
<protein>
    <recommendedName>
        <fullName evidence="3">Nucleotidyltransferase</fullName>
    </recommendedName>
</protein>
<dbReference type="RefSeq" id="WP_081268938.1">
    <property type="nucleotide sequence ID" value="NZ_LVHG01000053.1"/>
</dbReference>
<evidence type="ECO:0008006" key="3">
    <source>
        <dbReference type="Google" id="ProtNLM"/>
    </source>
</evidence>
<dbReference type="SUPFAM" id="SSF81301">
    <property type="entry name" value="Nucleotidyltransferase"/>
    <property type="match status" value="1"/>
</dbReference>